<evidence type="ECO:0000256" key="6">
    <source>
        <dbReference type="ARBA" id="ARBA00023136"/>
    </source>
</evidence>
<comment type="caution">
    <text evidence="8">The sequence shown here is derived from an EMBL/GenBank/DDBJ whole genome shotgun (WGS) entry which is preliminary data.</text>
</comment>
<evidence type="ECO:0000256" key="4">
    <source>
        <dbReference type="ARBA" id="ARBA00022692"/>
    </source>
</evidence>
<keyword evidence="5 7" id="KW-1133">Transmembrane helix</keyword>
<evidence type="ECO:0000313" key="9">
    <source>
        <dbReference type="Proteomes" id="UP001597337"/>
    </source>
</evidence>
<sequence>MSSLLATTAPLFLLIVIGAFAVRADWMPREGTAAMGRYVLSFALPALMFKTLAQRPLDDIIVAPFLAAYVAGSLIAFAIGLGVATAVRRTPLFDNAFFGLGVSMSNSGYLGYALIAQLLGETALNAVAMAILTEVLVILPLTLILIEVHQSREHQGMLHTLGKVVRVVAQNPLLLAIGLGLLFSGLGWHLPRALSGTVDLLAGSAAAVALFAIGGNLAGQRLHHGLDGTLAIAAGKLLLHPAAVLLMLAVVPAFDPTLTQAAVILAGLPMVTIFPLLAQHYGQGERCASALLVTTLLSFVTLNLGIWLFAGSG</sequence>
<keyword evidence="4 7" id="KW-0812">Transmembrane</keyword>
<feature type="transmembrane region" description="Helical" evidence="7">
    <location>
        <begin position="126"/>
        <end position="146"/>
    </location>
</feature>
<gene>
    <name evidence="8" type="ORF">ACFSJC_04705</name>
</gene>
<name>A0ABW4Y4N9_9GAMM</name>
<feature type="transmembrane region" description="Helical" evidence="7">
    <location>
        <begin position="257"/>
        <end position="278"/>
    </location>
</feature>
<keyword evidence="2" id="KW-0813">Transport</keyword>
<evidence type="ECO:0000313" key="8">
    <source>
        <dbReference type="EMBL" id="MFD2111142.1"/>
    </source>
</evidence>
<feature type="transmembrane region" description="Helical" evidence="7">
    <location>
        <begin position="167"/>
        <end position="188"/>
    </location>
</feature>
<organism evidence="8 9">
    <name type="scientific">Thiorhodococcus fuscus</name>
    <dbReference type="NCBI Taxonomy" id="527200"/>
    <lineage>
        <taxon>Bacteria</taxon>
        <taxon>Pseudomonadati</taxon>
        <taxon>Pseudomonadota</taxon>
        <taxon>Gammaproteobacteria</taxon>
        <taxon>Chromatiales</taxon>
        <taxon>Chromatiaceae</taxon>
        <taxon>Thiorhodococcus</taxon>
    </lineage>
</organism>
<feature type="transmembrane region" description="Helical" evidence="7">
    <location>
        <begin position="96"/>
        <end position="120"/>
    </location>
</feature>
<feature type="transmembrane region" description="Helical" evidence="7">
    <location>
        <begin position="230"/>
        <end position="251"/>
    </location>
</feature>
<comment type="subcellular location">
    <subcellularLocation>
        <location evidence="1">Membrane</location>
        <topology evidence="1">Multi-pass membrane protein</topology>
    </subcellularLocation>
</comment>
<dbReference type="InterPro" id="IPR004776">
    <property type="entry name" value="Mem_transp_PIN-like"/>
</dbReference>
<feature type="transmembrane region" description="Helical" evidence="7">
    <location>
        <begin position="60"/>
        <end position="84"/>
    </location>
</feature>
<evidence type="ECO:0000256" key="2">
    <source>
        <dbReference type="ARBA" id="ARBA00022448"/>
    </source>
</evidence>
<evidence type="ECO:0000256" key="1">
    <source>
        <dbReference type="ARBA" id="ARBA00004141"/>
    </source>
</evidence>
<dbReference type="Pfam" id="PF03547">
    <property type="entry name" value="Mem_trans"/>
    <property type="match status" value="1"/>
</dbReference>
<evidence type="ECO:0000256" key="5">
    <source>
        <dbReference type="ARBA" id="ARBA00022989"/>
    </source>
</evidence>
<dbReference type="RefSeq" id="WP_386023962.1">
    <property type="nucleotide sequence ID" value="NZ_JBHUHX010000009.1"/>
</dbReference>
<dbReference type="PANTHER" id="PTHR36838">
    <property type="entry name" value="AUXIN EFFLUX CARRIER FAMILY PROTEIN"/>
    <property type="match status" value="1"/>
</dbReference>
<keyword evidence="6 7" id="KW-0472">Membrane</keyword>
<evidence type="ECO:0000256" key="3">
    <source>
        <dbReference type="ARBA" id="ARBA00022475"/>
    </source>
</evidence>
<proteinExistence type="predicted"/>
<dbReference type="EMBL" id="JBHUHX010000009">
    <property type="protein sequence ID" value="MFD2111142.1"/>
    <property type="molecule type" value="Genomic_DNA"/>
</dbReference>
<feature type="transmembrane region" description="Helical" evidence="7">
    <location>
        <begin position="200"/>
        <end position="218"/>
    </location>
</feature>
<keyword evidence="9" id="KW-1185">Reference proteome</keyword>
<keyword evidence="3" id="KW-1003">Cell membrane</keyword>
<protein>
    <submittedName>
        <fullName evidence="8">AEC family transporter</fullName>
    </submittedName>
</protein>
<evidence type="ECO:0000256" key="7">
    <source>
        <dbReference type="SAM" id="Phobius"/>
    </source>
</evidence>
<dbReference type="Proteomes" id="UP001597337">
    <property type="component" value="Unassembled WGS sequence"/>
</dbReference>
<accession>A0ABW4Y4N9</accession>
<dbReference type="PANTHER" id="PTHR36838:SF3">
    <property type="entry name" value="TRANSPORTER AUXIN EFFLUX CARRIER EC FAMILY"/>
    <property type="match status" value="1"/>
</dbReference>
<reference evidence="9" key="1">
    <citation type="journal article" date="2019" name="Int. J. Syst. Evol. Microbiol.">
        <title>The Global Catalogue of Microorganisms (GCM) 10K type strain sequencing project: providing services to taxonomists for standard genome sequencing and annotation.</title>
        <authorList>
            <consortium name="The Broad Institute Genomics Platform"/>
            <consortium name="The Broad Institute Genome Sequencing Center for Infectious Disease"/>
            <person name="Wu L."/>
            <person name="Ma J."/>
        </authorList>
    </citation>
    <scope>NUCLEOTIDE SEQUENCE [LARGE SCALE GENOMIC DNA]</scope>
    <source>
        <strain evidence="9">KACC 12597</strain>
    </source>
</reference>
<feature type="transmembrane region" description="Helical" evidence="7">
    <location>
        <begin position="290"/>
        <end position="310"/>
    </location>
</feature>